<accession>J9DCP9</accession>
<dbReference type="AlphaFoldDB" id="J9DCP9"/>
<comment type="caution">
    <text evidence="2">The sequence shown here is derived from an EMBL/GenBank/DDBJ whole genome shotgun (WGS) entry which is preliminary data.</text>
</comment>
<proteinExistence type="predicted"/>
<organism evidence="2">
    <name type="scientific">gut metagenome</name>
    <dbReference type="NCBI Taxonomy" id="749906"/>
    <lineage>
        <taxon>unclassified sequences</taxon>
        <taxon>metagenomes</taxon>
        <taxon>organismal metagenomes</taxon>
    </lineage>
</organism>
<feature type="transmembrane region" description="Helical" evidence="1">
    <location>
        <begin position="45"/>
        <end position="65"/>
    </location>
</feature>
<keyword evidence="1" id="KW-1133">Transmembrane helix</keyword>
<keyword evidence="1" id="KW-0472">Membrane</keyword>
<feature type="non-terminal residue" evidence="2">
    <location>
        <position position="66"/>
    </location>
</feature>
<evidence type="ECO:0000256" key="1">
    <source>
        <dbReference type="SAM" id="Phobius"/>
    </source>
</evidence>
<protein>
    <submittedName>
        <fullName evidence="2">Uncharacterized protein</fullName>
    </submittedName>
</protein>
<dbReference type="EMBL" id="AMCI01000099">
    <property type="protein sequence ID" value="EJX10751.1"/>
    <property type="molecule type" value="Genomic_DNA"/>
</dbReference>
<gene>
    <name evidence="2" type="ORF">EVA_00551</name>
</gene>
<keyword evidence="1" id="KW-0812">Transmembrane</keyword>
<evidence type="ECO:0000313" key="2">
    <source>
        <dbReference type="EMBL" id="EJX10751.1"/>
    </source>
</evidence>
<name>J9DCP9_9ZZZZ</name>
<reference evidence="2" key="1">
    <citation type="journal article" date="2012" name="PLoS ONE">
        <title>Gene sets for utilization of primary and secondary nutrition supplies in the distal gut of endangered iberian lynx.</title>
        <authorList>
            <person name="Alcaide M."/>
            <person name="Messina E."/>
            <person name="Richter M."/>
            <person name="Bargiela R."/>
            <person name="Peplies J."/>
            <person name="Huws S.A."/>
            <person name="Newbold C.J."/>
            <person name="Golyshin P.N."/>
            <person name="Simon M.A."/>
            <person name="Lopez G."/>
            <person name="Yakimov M.M."/>
            <person name="Ferrer M."/>
        </authorList>
    </citation>
    <scope>NUCLEOTIDE SEQUENCE</scope>
</reference>
<feature type="transmembrane region" description="Helical" evidence="1">
    <location>
        <begin position="12"/>
        <end position="39"/>
    </location>
</feature>
<sequence length="66" mass="7006">MHVINRQLPVTIGVGSLIFEIALWVTGPILVLLYVLLMGDTLENVALVAVGGCLAGILPGVIFIFM</sequence>